<gene>
    <name evidence="4" type="ORF">GCM10009114_16820</name>
</gene>
<dbReference type="Pfam" id="PF14238">
    <property type="entry name" value="DUF4340"/>
    <property type="match status" value="1"/>
</dbReference>
<comment type="caution">
    <text evidence="4">The sequence shown here is derived from an EMBL/GenBank/DDBJ whole genome shotgun (WGS) entry which is preliminary data.</text>
</comment>
<evidence type="ECO:0000256" key="2">
    <source>
        <dbReference type="SAM" id="Phobius"/>
    </source>
</evidence>
<evidence type="ECO:0000256" key="1">
    <source>
        <dbReference type="SAM" id="MobiDB-lite"/>
    </source>
</evidence>
<evidence type="ECO:0000313" key="5">
    <source>
        <dbReference type="Proteomes" id="UP001500359"/>
    </source>
</evidence>
<accession>A0ABP3WSB0</accession>
<keyword evidence="5" id="KW-1185">Reference proteome</keyword>
<proteinExistence type="predicted"/>
<feature type="compositionally biased region" description="Polar residues" evidence="1">
    <location>
        <begin position="323"/>
        <end position="334"/>
    </location>
</feature>
<keyword evidence="2" id="KW-1133">Transmembrane helix</keyword>
<feature type="transmembrane region" description="Helical" evidence="2">
    <location>
        <begin position="6"/>
        <end position="23"/>
    </location>
</feature>
<organism evidence="4 5">
    <name type="scientific">Aliiglaciecola litoralis</name>
    <dbReference type="NCBI Taxonomy" id="582857"/>
    <lineage>
        <taxon>Bacteria</taxon>
        <taxon>Pseudomonadati</taxon>
        <taxon>Pseudomonadota</taxon>
        <taxon>Gammaproteobacteria</taxon>
        <taxon>Alteromonadales</taxon>
        <taxon>Alteromonadaceae</taxon>
        <taxon>Aliiglaciecola</taxon>
    </lineage>
</organism>
<evidence type="ECO:0000313" key="4">
    <source>
        <dbReference type="EMBL" id="GAA0856095.1"/>
    </source>
</evidence>
<feature type="compositionally biased region" description="Acidic residues" evidence="1">
    <location>
        <begin position="337"/>
        <end position="346"/>
    </location>
</feature>
<feature type="region of interest" description="Disordered" evidence="1">
    <location>
        <begin position="323"/>
        <end position="346"/>
    </location>
</feature>
<dbReference type="InterPro" id="IPR025641">
    <property type="entry name" value="DUF4340"/>
</dbReference>
<evidence type="ECO:0000259" key="3">
    <source>
        <dbReference type="Pfam" id="PF14238"/>
    </source>
</evidence>
<sequence length="346" mass="38244">MNKQLVSLIILLAIVGAAIYYLFVQSAMHDQDKVRLFPTLADNATRVERIKISSVNGVLLDAVPARSGWQTRLDGVFVNYPVDQAQLAGLLEGLSQAVLFEAKTKRPENFDKLNLTDVSNPDSLATLVEVSRPGKTHKVLIGSQASSGQGTYARLVDNNQSWLLDQSIQLPTDGFDWLRQPILDFDVKQLSAIARMGDKGFSIQRNQAEDGAFELTNLQPNQALKYATVIDGFVESVVNLSFDKILTDAEANWSAETDIITYEISLEDGTAIQMQLLNADPKAWVKFSRVTSTGQSYWDGLSYQISNFSAQQLDKQVTDFIKSESQAQQSQTRDVNIDEGESPSGE</sequence>
<protein>
    <recommendedName>
        <fullName evidence="3">DUF4340 domain-containing protein</fullName>
    </recommendedName>
</protein>
<feature type="domain" description="DUF4340" evidence="3">
    <location>
        <begin position="79"/>
        <end position="249"/>
    </location>
</feature>
<dbReference type="RefSeq" id="WP_343858656.1">
    <property type="nucleotide sequence ID" value="NZ_BAAAFD010000003.1"/>
</dbReference>
<reference evidence="5" key="1">
    <citation type="journal article" date="2019" name="Int. J. Syst. Evol. Microbiol.">
        <title>The Global Catalogue of Microorganisms (GCM) 10K type strain sequencing project: providing services to taxonomists for standard genome sequencing and annotation.</title>
        <authorList>
            <consortium name="The Broad Institute Genomics Platform"/>
            <consortium name="The Broad Institute Genome Sequencing Center for Infectious Disease"/>
            <person name="Wu L."/>
            <person name="Ma J."/>
        </authorList>
    </citation>
    <scope>NUCLEOTIDE SEQUENCE [LARGE SCALE GENOMIC DNA]</scope>
    <source>
        <strain evidence="5">JCM 15896</strain>
    </source>
</reference>
<keyword evidence="2" id="KW-0812">Transmembrane</keyword>
<name>A0ABP3WSB0_9ALTE</name>
<keyword evidence="2" id="KW-0472">Membrane</keyword>
<dbReference type="EMBL" id="BAAAFD010000003">
    <property type="protein sequence ID" value="GAA0856095.1"/>
    <property type="molecule type" value="Genomic_DNA"/>
</dbReference>
<dbReference type="Proteomes" id="UP001500359">
    <property type="component" value="Unassembled WGS sequence"/>
</dbReference>